<dbReference type="AlphaFoldDB" id="A0A6H2DPT1"/>
<dbReference type="PROSITE" id="PS50110">
    <property type="entry name" value="RESPONSE_REGULATORY"/>
    <property type="match status" value="1"/>
</dbReference>
<dbReference type="GO" id="GO:0000156">
    <property type="term" value="F:phosphorelay response regulator activity"/>
    <property type="evidence" value="ECO:0007669"/>
    <property type="project" value="InterPro"/>
</dbReference>
<dbReference type="Gene3D" id="2.40.50.1020">
    <property type="entry name" value="LytTr DNA-binding domain"/>
    <property type="match status" value="1"/>
</dbReference>
<organism evidence="4 5">
    <name type="scientific">Parasphingorhabdus halotolerans</name>
    <dbReference type="NCBI Taxonomy" id="2725558"/>
    <lineage>
        <taxon>Bacteria</taxon>
        <taxon>Pseudomonadati</taxon>
        <taxon>Pseudomonadota</taxon>
        <taxon>Alphaproteobacteria</taxon>
        <taxon>Sphingomonadales</taxon>
        <taxon>Sphingomonadaceae</taxon>
        <taxon>Parasphingorhabdus</taxon>
    </lineage>
</organism>
<dbReference type="RefSeq" id="WP_168820610.1">
    <property type="nucleotide sequence ID" value="NZ_CP051217.1"/>
</dbReference>
<dbReference type="SMART" id="SM00850">
    <property type="entry name" value="LytTR"/>
    <property type="match status" value="1"/>
</dbReference>
<dbReference type="PANTHER" id="PTHR37299">
    <property type="entry name" value="TRANSCRIPTIONAL REGULATOR-RELATED"/>
    <property type="match status" value="1"/>
</dbReference>
<keyword evidence="1" id="KW-0597">Phosphoprotein</keyword>
<gene>
    <name evidence="4" type="ORF">HF685_14590</name>
</gene>
<feature type="modified residue" description="4-aspartylphosphate" evidence="1">
    <location>
        <position position="59"/>
    </location>
</feature>
<evidence type="ECO:0000259" key="2">
    <source>
        <dbReference type="PROSITE" id="PS50110"/>
    </source>
</evidence>
<dbReference type="Gene3D" id="3.40.50.2300">
    <property type="match status" value="1"/>
</dbReference>
<dbReference type="InterPro" id="IPR001789">
    <property type="entry name" value="Sig_transdc_resp-reg_receiver"/>
</dbReference>
<keyword evidence="5" id="KW-1185">Reference proteome</keyword>
<feature type="domain" description="Response regulatory" evidence="2">
    <location>
        <begin position="8"/>
        <end position="122"/>
    </location>
</feature>
<dbReference type="PANTHER" id="PTHR37299:SF1">
    <property type="entry name" value="STAGE 0 SPORULATION PROTEIN A HOMOLOG"/>
    <property type="match status" value="1"/>
</dbReference>
<dbReference type="Pfam" id="PF00072">
    <property type="entry name" value="Response_reg"/>
    <property type="match status" value="1"/>
</dbReference>
<sequence>MPVNGNLNILIVDDEPLACRRLQVLCHRIESIAHVAVAASGTAALQHINDNLPDIVLLDIDMPDISGVEIADHCQQMESAPKVIFTTAHSRYAVQAFRLEAVDYLLKPVKEVLLIEALARAGEKLQRENRKAAPDHSLWVRDGETSLQIRSADIERIEAERDYMRLCLPGCSYLIHESMYSLIKKLPPDMFVRVHRSAMVRRDMIGEIRRKGRRQYAILIDGNQVPIGPRYADAVVTVAR</sequence>
<dbReference type="Proteomes" id="UP000501600">
    <property type="component" value="Chromosome"/>
</dbReference>
<accession>A0A6H2DPT1</accession>
<dbReference type="KEGG" id="phao:HF685_14590"/>
<dbReference type="GO" id="GO:0003677">
    <property type="term" value="F:DNA binding"/>
    <property type="evidence" value="ECO:0007669"/>
    <property type="project" value="InterPro"/>
</dbReference>
<evidence type="ECO:0000256" key="1">
    <source>
        <dbReference type="PROSITE-ProRule" id="PRU00169"/>
    </source>
</evidence>
<evidence type="ECO:0000313" key="5">
    <source>
        <dbReference type="Proteomes" id="UP000501600"/>
    </source>
</evidence>
<reference evidence="4 5" key="1">
    <citation type="submission" date="2020-04" db="EMBL/GenBank/DDBJ databases">
        <title>Genome sequence for Sphingorhabdus sp. strain M1.</title>
        <authorList>
            <person name="Park S.-J."/>
        </authorList>
    </citation>
    <scope>NUCLEOTIDE SEQUENCE [LARGE SCALE GENOMIC DNA]</scope>
    <source>
        <strain evidence="4 5">JK6</strain>
    </source>
</reference>
<proteinExistence type="predicted"/>
<dbReference type="SUPFAM" id="SSF52172">
    <property type="entry name" value="CheY-like"/>
    <property type="match status" value="1"/>
</dbReference>
<dbReference type="InterPro" id="IPR007492">
    <property type="entry name" value="LytTR_DNA-bd_dom"/>
</dbReference>
<feature type="domain" description="HTH LytTR-type" evidence="3">
    <location>
        <begin position="138"/>
        <end position="240"/>
    </location>
</feature>
<name>A0A6H2DPT1_9SPHN</name>
<evidence type="ECO:0000313" key="4">
    <source>
        <dbReference type="EMBL" id="QJB70344.1"/>
    </source>
</evidence>
<evidence type="ECO:0000259" key="3">
    <source>
        <dbReference type="PROSITE" id="PS50930"/>
    </source>
</evidence>
<dbReference type="PROSITE" id="PS50930">
    <property type="entry name" value="HTH_LYTTR"/>
    <property type="match status" value="1"/>
</dbReference>
<dbReference type="InterPro" id="IPR011006">
    <property type="entry name" value="CheY-like_superfamily"/>
</dbReference>
<dbReference type="Pfam" id="PF04397">
    <property type="entry name" value="LytTR"/>
    <property type="match status" value="1"/>
</dbReference>
<dbReference type="EMBL" id="CP051217">
    <property type="protein sequence ID" value="QJB70344.1"/>
    <property type="molecule type" value="Genomic_DNA"/>
</dbReference>
<dbReference type="SMART" id="SM00448">
    <property type="entry name" value="REC"/>
    <property type="match status" value="1"/>
</dbReference>
<dbReference type="InterPro" id="IPR046947">
    <property type="entry name" value="LytR-like"/>
</dbReference>
<protein>
    <submittedName>
        <fullName evidence="4">Response regulator transcription factor</fullName>
    </submittedName>
</protein>